<name>A0A4T0X1E3_9ASCO</name>
<keyword evidence="2" id="KW-1185">Reference proteome</keyword>
<dbReference type="EMBL" id="SELW01000384">
    <property type="protein sequence ID" value="TID28636.1"/>
    <property type="molecule type" value="Genomic_DNA"/>
</dbReference>
<reference evidence="1 2" key="1">
    <citation type="journal article" date="2019" name="Front. Genet.">
        <title>Whole-Genome Sequencing of the Opportunistic Yeast Pathogen Candida inconspicua Uncovers Its Hybrid Origin.</title>
        <authorList>
            <person name="Mixao V."/>
            <person name="Hansen A.P."/>
            <person name="Saus E."/>
            <person name="Boekhout T."/>
            <person name="Lass-Florl C."/>
            <person name="Gabaldon T."/>
        </authorList>
    </citation>
    <scope>NUCLEOTIDE SEQUENCE [LARGE SCALE GENOMIC DNA]</scope>
    <source>
        <strain evidence="1 2">CBS 180</strain>
    </source>
</reference>
<evidence type="ECO:0000313" key="2">
    <source>
        <dbReference type="Proteomes" id="UP000307173"/>
    </source>
</evidence>
<accession>A0A4T0X1E3</accession>
<sequence>MPKLCKYVPTVENTELFALFQRTNPQIYSSIASNDKFLLRYASNTWNILIPNCVFHPELNSIRIPIEFHSEEYSDPIVLDVPYSQITSLGFTKHSNPYCNTITLECLCEVYILADSCVFRLPTTIGLKSLYPMLSDEGLTFTLSLSEIVENKVIDNLTKISLFFRGEISTKTNEIVIYPLQRLPPQPLSGGVFQMFSNLTPFQSLQLVHAEIIEGTELSQKMMSYFNSINSVMTPLLSNKIDSDIPDMSEEVTLSATGHGDDEVYSNDFDKFSDQITMLESMGAMSVEMIGGFNSTGTKRGRTASNDTIQLAEYHAKQKRI</sequence>
<dbReference type="Proteomes" id="UP000307173">
    <property type="component" value="Unassembled WGS sequence"/>
</dbReference>
<evidence type="ECO:0000313" key="1">
    <source>
        <dbReference type="EMBL" id="TID28636.1"/>
    </source>
</evidence>
<protein>
    <submittedName>
        <fullName evidence="1">Uncharacterized protein</fullName>
    </submittedName>
</protein>
<comment type="caution">
    <text evidence="1">The sequence shown here is derived from an EMBL/GenBank/DDBJ whole genome shotgun (WGS) entry which is preliminary data.</text>
</comment>
<proteinExistence type="predicted"/>
<organism evidence="1 2">
    <name type="scientific">Pichia inconspicua</name>
    <dbReference type="NCBI Taxonomy" id="52247"/>
    <lineage>
        <taxon>Eukaryota</taxon>
        <taxon>Fungi</taxon>
        <taxon>Dikarya</taxon>
        <taxon>Ascomycota</taxon>
        <taxon>Saccharomycotina</taxon>
        <taxon>Pichiomycetes</taxon>
        <taxon>Pichiales</taxon>
        <taxon>Pichiaceae</taxon>
        <taxon>Pichia</taxon>
    </lineage>
</organism>
<gene>
    <name evidence="1" type="ORF">CANINC_002392</name>
</gene>
<dbReference type="AlphaFoldDB" id="A0A4T0X1E3"/>
<dbReference type="OrthoDB" id="3997394at2759"/>